<evidence type="ECO:0000313" key="4">
    <source>
        <dbReference type="Proteomes" id="UP001279734"/>
    </source>
</evidence>
<dbReference type="Proteomes" id="UP001279734">
    <property type="component" value="Unassembled WGS sequence"/>
</dbReference>
<protein>
    <recommendedName>
        <fullName evidence="2">GRAM domain-containing protein</fullName>
    </recommendedName>
</protein>
<comment type="similarity">
    <text evidence="1">Belongs to the GEM family.</text>
</comment>
<evidence type="ECO:0000256" key="1">
    <source>
        <dbReference type="ARBA" id="ARBA00009414"/>
    </source>
</evidence>
<dbReference type="SMART" id="SM00568">
    <property type="entry name" value="GRAM"/>
    <property type="match status" value="1"/>
</dbReference>
<dbReference type="InterPro" id="IPR004182">
    <property type="entry name" value="GRAM"/>
</dbReference>
<evidence type="ECO:0000259" key="2">
    <source>
        <dbReference type="SMART" id="SM00568"/>
    </source>
</evidence>
<dbReference type="PANTHER" id="PTHR31969">
    <property type="entry name" value="GEM-LIKE PROTEIN 2"/>
    <property type="match status" value="1"/>
</dbReference>
<gene>
    <name evidence="3" type="ORF">Nepgr_000759</name>
</gene>
<proteinExistence type="inferred from homology"/>
<feature type="domain" description="GRAM" evidence="2">
    <location>
        <begin position="72"/>
        <end position="150"/>
    </location>
</feature>
<dbReference type="EMBL" id="BSYO01000001">
    <property type="protein sequence ID" value="GMG98919.1"/>
    <property type="molecule type" value="Genomic_DNA"/>
</dbReference>
<comment type="caution">
    <text evidence="3">The sequence shown here is derived from an EMBL/GenBank/DDBJ whole genome shotgun (WGS) entry which is preliminary data.</text>
</comment>
<dbReference type="InterPro" id="IPR011993">
    <property type="entry name" value="PH-like_dom_sf"/>
</dbReference>
<dbReference type="InterPro" id="IPR037848">
    <property type="entry name" value="GEM-like"/>
</dbReference>
<evidence type="ECO:0000313" key="3">
    <source>
        <dbReference type="EMBL" id="GMG98919.1"/>
    </source>
</evidence>
<name>A0AAD3P226_NEPGR</name>
<reference evidence="3" key="1">
    <citation type="submission" date="2023-05" db="EMBL/GenBank/DDBJ databases">
        <title>Nepenthes gracilis genome sequencing.</title>
        <authorList>
            <person name="Fukushima K."/>
        </authorList>
    </citation>
    <scope>NUCLEOTIDE SEQUENCE</scope>
    <source>
        <strain evidence="3">SING2019-196</strain>
    </source>
</reference>
<keyword evidence="4" id="KW-1185">Reference proteome</keyword>
<dbReference type="Gene3D" id="2.30.29.30">
    <property type="entry name" value="Pleckstrin-homology domain (PH domain)/Phosphotyrosine-binding domain (PTB)"/>
    <property type="match status" value="1"/>
</dbReference>
<organism evidence="3 4">
    <name type="scientific">Nepenthes gracilis</name>
    <name type="common">Slender pitcher plant</name>
    <dbReference type="NCBI Taxonomy" id="150966"/>
    <lineage>
        <taxon>Eukaryota</taxon>
        <taxon>Viridiplantae</taxon>
        <taxon>Streptophyta</taxon>
        <taxon>Embryophyta</taxon>
        <taxon>Tracheophyta</taxon>
        <taxon>Spermatophyta</taxon>
        <taxon>Magnoliopsida</taxon>
        <taxon>eudicotyledons</taxon>
        <taxon>Gunneridae</taxon>
        <taxon>Pentapetalae</taxon>
        <taxon>Caryophyllales</taxon>
        <taxon>Nepenthaceae</taxon>
        <taxon>Nepenthes</taxon>
    </lineage>
</organism>
<accession>A0AAD3P226</accession>
<dbReference type="Pfam" id="PF02893">
    <property type="entry name" value="GRAM"/>
    <property type="match status" value="1"/>
</dbReference>
<dbReference type="AlphaFoldDB" id="A0AAD3P226"/>
<sequence>MKKAAALAIENSTSTTTYTQQLQRTPKRLLAEQSNSFLTKTALLRLGPKISETVKGKLSLGIRILQVGGVEKIFRRFFSVTEGERLLKASQCYLSTTAGPIAGLLFISSDKVAFCSDRSIKFSSPAGDSIRFHYKVVIPLNKIRRANQRENIKKPSQKYLQLVTTDDFEFWFMGFLNYKKAFKCLHQAISQASSQLALHFESQTNQPTERTS</sequence>